<accession>A0A6J4ISU4</accession>
<name>A0A6J4ISU4_9CYAN</name>
<dbReference type="InterPro" id="IPR029044">
    <property type="entry name" value="Nucleotide-diphossugar_trans"/>
</dbReference>
<dbReference type="EMBL" id="CADCTM010000359">
    <property type="protein sequence ID" value="CAA9259037.1"/>
    <property type="molecule type" value="Genomic_DNA"/>
</dbReference>
<dbReference type="Gene3D" id="3.90.550.10">
    <property type="entry name" value="Spore Coat Polysaccharide Biosynthesis Protein SpsA, Chain A"/>
    <property type="match status" value="1"/>
</dbReference>
<organism evidence="1">
    <name type="scientific">uncultured Coleofasciculus sp</name>
    <dbReference type="NCBI Taxonomy" id="1267456"/>
    <lineage>
        <taxon>Bacteria</taxon>
        <taxon>Bacillati</taxon>
        <taxon>Cyanobacteriota</taxon>
        <taxon>Cyanophyceae</taxon>
        <taxon>Coleofasciculales</taxon>
        <taxon>Coleofasciculaceae</taxon>
        <taxon>Coleofasciculus</taxon>
        <taxon>environmental samples</taxon>
    </lineage>
</organism>
<gene>
    <name evidence="1" type="ORF">AVDCRST_MAG92-2350</name>
</gene>
<dbReference type="AlphaFoldDB" id="A0A6J4ISU4"/>
<protein>
    <submittedName>
        <fullName evidence="1">Uncharacterized protein</fullName>
    </submittedName>
</protein>
<proteinExistence type="predicted"/>
<evidence type="ECO:0000313" key="1">
    <source>
        <dbReference type="EMBL" id="CAA9259037.1"/>
    </source>
</evidence>
<sequence>MEGNQPHVSVGMPVYKGERFLEAALDSFWHRRYPRGLSGIYS</sequence>
<reference evidence="1" key="1">
    <citation type="submission" date="2020-02" db="EMBL/GenBank/DDBJ databases">
        <authorList>
            <person name="Meier V. D."/>
        </authorList>
    </citation>
    <scope>NUCLEOTIDE SEQUENCE</scope>
    <source>
        <strain evidence="1">AVDCRST_MAG92</strain>
    </source>
</reference>